<dbReference type="InterPro" id="IPR043128">
    <property type="entry name" value="Rev_trsase/Diguanyl_cyclase"/>
</dbReference>
<dbReference type="InterPro" id="IPR043502">
    <property type="entry name" value="DNA/RNA_pol_sf"/>
</dbReference>
<evidence type="ECO:0008006" key="3">
    <source>
        <dbReference type="Google" id="ProtNLM"/>
    </source>
</evidence>
<sequence>MGRETLRDIGIDVENFIDQLAGPDRVATADHDDSEDDNVGVAEKPVANVATLLERMLDDAAVYSVEIDIDVAEGLSESLFVDAPIQVEYTTVQWEPEIEWIEATEFKENLRKGDYSEVFHLNVLKDDGSVIDNVAVRRLVDKFGDMLCEEPPDRLPPERDIEHTLQMKPDARPSTRSPFRHAHVEREALIPIDELLDRLAGAVLFTLIDLASGYYQVEAVLLRILHDFHDAAVVSHPGIQLKG</sequence>
<dbReference type="SUPFAM" id="SSF56672">
    <property type="entry name" value="DNA/RNA polymerases"/>
    <property type="match status" value="1"/>
</dbReference>
<accession>A0AAD5LSV7</accession>
<evidence type="ECO:0000313" key="2">
    <source>
        <dbReference type="Proteomes" id="UP001209570"/>
    </source>
</evidence>
<gene>
    <name evidence="1" type="ORF">P43SY_010470</name>
</gene>
<dbReference type="AlphaFoldDB" id="A0AAD5LSV7"/>
<dbReference type="EMBL" id="JAKCXM010001041">
    <property type="protein sequence ID" value="KAJ0391434.1"/>
    <property type="molecule type" value="Genomic_DNA"/>
</dbReference>
<proteinExistence type="predicted"/>
<name>A0AAD5LSV7_PYTIN</name>
<comment type="caution">
    <text evidence="1">The sequence shown here is derived from an EMBL/GenBank/DDBJ whole genome shotgun (WGS) entry which is preliminary data.</text>
</comment>
<keyword evidence="2" id="KW-1185">Reference proteome</keyword>
<evidence type="ECO:0000313" key="1">
    <source>
        <dbReference type="EMBL" id="KAJ0391434.1"/>
    </source>
</evidence>
<organism evidence="1 2">
    <name type="scientific">Pythium insidiosum</name>
    <name type="common">Pythiosis disease agent</name>
    <dbReference type="NCBI Taxonomy" id="114742"/>
    <lineage>
        <taxon>Eukaryota</taxon>
        <taxon>Sar</taxon>
        <taxon>Stramenopiles</taxon>
        <taxon>Oomycota</taxon>
        <taxon>Peronosporomycetes</taxon>
        <taxon>Pythiales</taxon>
        <taxon>Pythiaceae</taxon>
        <taxon>Pythium</taxon>
    </lineage>
</organism>
<dbReference type="Proteomes" id="UP001209570">
    <property type="component" value="Unassembled WGS sequence"/>
</dbReference>
<reference evidence="1" key="1">
    <citation type="submission" date="2021-12" db="EMBL/GenBank/DDBJ databases">
        <title>Prjna785345.</title>
        <authorList>
            <person name="Rujirawat T."/>
            <person name="Krajaejun T."/>
        </authorList>
    </citation>
    <scope>NUCLEOTIDE SEQUENCE</scope>
    <source>
        <strain evidence="1">Pi057C3</strain>
    </source>
</reference>
<dbReference type="Gene3D" id="3.30.70.270">
    <property type="match status" value="1"/>
</dbReference>
<protein>
    <recommendedName>
        <fullName evidence="3">Reverse transcriptase</fullName>
    </recommendedName>
</protein>